<keyword evidence="10 19" id="KW-0347">Helicase</keyword>
<dbReference type="PANTHER" id="PTHR12604:SF2">
    <property type="entry name" value="X-RAY REPAIR CROSS-COMPLEMENTING PROTEIN 6"/>
    <property type="match status" value="1"/>
</dbReference>
<protein>
    <recommendedName>
        <fullName evidence="5">ATP-dependent DNA helicase II subunit 1</fullName>
        <ecNumber evidence="4">3.6.4.12</ecNumber>
    </recommendedName>
    <alternativeName>
        <fullName evidence="17">ATP-dependent DNA helicase II subunit Ku70</fullName>
    </alternativeName>
</protein>
<dbReference type="InterPro" id="IPR005160">
    <property type="entry name" value="Ku_C"/>
</dbReference>
<evidence type="ECO:0000256" key="4">
    <source>
        <dbReference type="ARBA" id="ARBA00012551"/>
    </source>
</evidence>
<dbReference type="SUPFAM" id="SSF100939">
    <property type="entry name" value="SPOC domain-like"/>
    <property type="match status" value="1"/>
</dbReference>
<keyword evidence="8" id="KW-0227">DNA damage</keyword>
<dbReference type="GO" id="GO:0006303">
    <property type="term" value="P:double-strand break repair via nonhomologous end joining"/>
    <property type="evidence" value="ECO:0007669"/>
    <property type="project" value="InterPro"/>
</dbReference>
<dbReference type="GO" id="GO:0000781">
    <property type="term" value="C:chromosome, telomeric region"/>
    <property type="evidence" value="ECO:0007669"/>
    <property type="project" value="UniProtKB-SubCell"/>
</dbReference>
<dbReference type="SMART" id="SM00559">
    <property type="entry name" value="Ku78"/>
    <property type="match status" value="1"/>
</dbReference>
<dbReference type="PANTHER" id="PTHR12604">
    <property type="entry name" value="KU AUTOANTIGEN DNA HELICASE"/>
    <property type="match status" value="1"/>
</dbReference>
<keyword evidence="16" id="KW-0539">Nucleus</keyword>
<feature type="domain" description="SAP" evidence="18">
    <location>
        <begin position="641"/>
        <end position="675"/>
    </location>
</feature>
<dbReference type="Gene3D" id="1.10.1600.10">
    <property type="match status" value="1"/>
</dbReference>
<dbReference type="HOGENOM" id="CLU_014815_3_0_1"/>
<evidence type="ECO:0000256" key="12">
    <source>
        <dbReference type="ARBA" id="ARBA00022895"/>
    </source>
</evidence>
<keyword evidence="15" id="KW-0234">DNA repair</keyword>
<keyword evidence="9" id="KW-0378">Hydrolase</keyword>
<accession>G4TKR2</accession>
<evidence type="ECO:0000256" key="1">
    <source>
        <dbReference type="ARBA" id="ARBA00004123"/>
    </source>
</evidence>
<comment type="subcellular location">
    <subcellularLocation>
        <location evidence="2">Chromosome</location>
        <location evidence="2">Telomere</location>
    </subcellularLocation>
    <subcellularLocation>
        <location evidence="1">Nucleus</location>
    </subcellularLocation>
</comment>
<dbReference type="Gene3D" id="3.40.50.410">
    <property type="entry name" value="von Willebrand factor, type A domain"/>
    <property type="match status" value="1"/>
</dbReference>
<evidence type="ECO:0000256" key="2">
    <source>
        <dbReference type="ARBA" id="ARBA00004574"/>
    </source>
</evidence>
<evidence type="ECO:0000256" key="14">
    <source>
        <dbReference type="ARBA" id="ARBA00023172"/>
    </source>
</evidence>
<dbReference type="Pfam" id="PF02037">
    <property type="entry name" value="SAP"/>
    <property type="match status" value="1"/>
</dbReference>
<dbReference type="FunCoup" id="G4TKR2">
    <property type="interactions" value="617"/>
</dbReference>
<dbReference type="OrthoDB" id="761538at2759"/>
<dbReference type="AlphaFoldDB" id="G4TKR2"/>
<evidence type="ECO:0000256" key="16">
    <source>
        <dbReference type="ARBA" id="ARBA00023242"/>
    </source>
</evidence>
<dbReference type="eggNOG" id="KOG2327">
    <property type="taxonomic scope" value="Eukaryota"/>
</dbReference>
<dbReference type="EC" id="3.6.4.12" evidence="4"/>
<dbReference type="InterPro" id="IPR047087">
    <property type="entry name" value="KU70_core_dom"/>
</dbReference>
<dbReference type="GO" id="GO:0003690">
    <property type="term" value="F:double-stranded DNA binding"/>
    <property type="evidence" value="ECO:0007669"/>
    <property type="project" value="TreeGrafter"/>
</dbReference>
<dbReference type="Gene3D" id="1.10.720.30">
    <property type="entry name" value="SAP domain"/>
    <property type="match status" value="1"/>
</dbReference>
<dbReference type="Proteomes" id="UP000007148">
    <property type="component" value="Unassembled WGS sequence"/>
</dbReference>
<dbReference type="GO" id="GO:0006310">
    <property type="term" value="P:DNA recombination"/>
    <property type="evidence" value="ECO:0007669"/>
    <property type="project" value="UniProtKB-KW"/>
</dbReference>
<dbReference type="GO" id="GO:0016787">
    <property type="term" value="F:hydrolase activity"/>
    <property type="evidence" value="ECO:0007669"/>
    <property type="project" value="UniProtKB-KW"/>
</dbReference>
<comment type="similarity">
    <text evidence="3">Belongs to the ku70 family.</text>
</comment>
<keyword evidence="13" id="KW-0238">DNA-binding</keyword>
<dbReference type="InterPro" id="IPR036465">
    <property type="entry name" value="vWFA_dom_sf"/>
</dbReference>
<dbReference type="GO" id="GO:0042162">
    <property type="term" value="F:telomeric DNA binding"/>
    <property type="evidence" value="ECO:0007669"/>
    <property type="project" value="InterPro"/>
</dbReference>
<dbReference type="CDD" id="cd00788">
    <property type="entry name" value="KU70"/>
    <property type="match status" value="1"/>
</dbReference>
<dbReference type="InterPro" id="IPR006165">
    <property type="entry name" value="Ku70"/>
</dbReference>
<keyword evidence="14" id="KW-0233">DNA recombination</keyword>
<dbReference type="SUPFAM" id="SSF53300">
    <property type="entry name" value="vWA-like"/>
    <property type="match status" value="1"/>
</dbReference>
<evidence type="ECO:0000256" key="10">
    <source>
        <dbReference type="ARBA" id="ARBA00022806"/>
    </source>
</evidence>
<dbReference type="InterPro" id="IPR005161">
    <property type="entry name" value="Ku_N"/>
</dbReference>
<evidence type="ECO:0000256" key="7">
    <source>
        <dbReference type="ARBA" id="ARBA00022741"/>
    </source>
</evidence>
<evidence type="ECO:0000256" key="17">
    <source>
        <dbReference type="ARBA" id="ARBA00031811"/>
    </source>
</evidence>
<evidence type="ECO:0000313" key="20">
    <source>
        <dbReference type="Proteomes" id="UP000007148"/>
    </source>
</evidence>
<evidence type="ECO:0000313" key="19">
    <source>
        <dbReference type="EMBL" id="CCA71905.1"/>
    </source>
</evidence>
<dbReference type="GO" id="GO:0005524">
    <property type="term" value="F:ATP binding"/>
    <property type="evidence" value="ECO:0007669"/>
    <property type="project" value="UniProtKB-KW"/>
</dbReference>
<keyword evidence="6" id="KW-0158">Chromosome</keyword>
<reference evidence="19 20" key="1">
    <citation type="journal article" date="2011" name="PLoS Pathog.">
        <title>Endophytic Life Strategies Decoded by Genome and Transcriptome Analyses of the Mutualistic Root Symbiont Piriformospora indica.</title>
        <authorList>
            <person name="Zuccaro A."/>
            <person name="Lahrmann U."/>
            <person name="Guldener U."/>
            <person name="Langen G."/>
            <person name="Pfiffi S."/>
            <person name="Biedenkopf D."/>
            <person name="Wong P."/>
            <person name="Samans B."/>
            <person name="Grimm C."/>
            <person name="Basiewicz M."/>
            <person name="Murat C."/>
            <person name="Martin F."/>
            <person name="Kogel K.H."/>
        </authorList>
    </citation>
    <scope>NUCLEOTIDE SEQUENCE [LARGE SCALE GENOMIC DNA]</scope>
    <source>
        <strain evidence="19 20">DSM 11827</strain>
    </source>
</reference>
<keyword evidence="20" id="KW-1185">Reference proteome</keyword>
<dbReference type="SMART" id="SM00513">
    <property type="entry name" value="SAP"/>
    <property type="match status" value="1"/>
</dbReference>
<organism evidence="19 20">
    <name type="scientific">Serendipita indica (strain DSM 11827)</name>
    <name type="common">Root endophyte fungus</name>
    <name type="synonym">Piriformospora indica</name>
    <dbReference type="NCBI Taxonomy" id="1109443"/>
    <lineage>
        <taxon>Eukaryota</taxon>
        <taxon>Fungi</taxon>
        <taxon>Dikarya</taxon>
        <taxon>Basidiomycota</taxon>
        <taxon>Agaricomycotina</taxon>
        <taxon>Agaricomycetes</taxon>
        <taxon>Sebacinales</taxon>
        <taxon>Serendipitaceae</taxon>
        <taxon>Serendipita</taxon>
    </lineage>
</organism>
<dbReference type="InParanoid" id="G4TKR2"/>
<dbReference type="InterPro" id="IPR006164">
    <property type="entry name" value="DNA_bd_Ku70/Ku80"/>
</dbReference>
<dbReference type="GO" id="GO:0043564">
    <property type="term" value="C:Ku70:Ku80 complex"/>
    <property type="evidence" value="ECO:0007669"/>
    <property type="project" value="InterPro"/>
</dbReference>
<dbReference type="Pfam" id="PF02735">
    <property type="entry name" value="Ku"/>
    <property type="match status" value="1"/>
</dbReference>
<dbReference type="STRING" id="1109443.G4TKR2"/>
<evidence type="ECO:0000256" key="5">
    <source>
        <dbReference type="ARBA" id="ARBA00021796"/>
    </source>
</evidence>
<dbReference type="InterPro" id="IPR016194">
    <property type="entry name" value="SPOC-like_C_dom_sf"/>
</dbReference>
<gene>
    <name evidence="19" type="ORF">PIIN_05840</name>
</gene>
<evidence type="ECO:0000256" key="3">
    <source>
        <dbReference type="ARBA" id="ARBA00005240"/>
    </source>
</evidence>
<dbReference type="OMA" id="FWANVKH"/>
<dbReference type="InterPro" id="IPR036361">
    <property type="entry name" value="SAP_dom_sf"/>
</dbReference>
<evidence type="ECO:0000256" key="6">
    <source>
        <dbReference type="ARBA" id="ARBA00022454"/>
    </source>
</evidence>
<dbReference type="Gene3D" id="2.40.290.10">
    <property type="match status" value="1"/>
</dbReference>
<dbReference type="GO" id="GO:0000723">
    <property type="term" value="P:telomere maintenance"/>
    <property type="evidence" value="ECO:0007669"/>
    <property type="project" value="InterPro"/>
</dbReference>
<keyword evidence="11" id="KW-0067">ATP-binding</keyword>
<evidence type="ECO:0000256" key="8">
    <source>
        <dbReference type="ARBA" id="ARBA00022763"/>
    </source>
</evidence>
<dbReference type="GO" id="GO:0003678">
    <property type="term" value="F:DNA helicase activity"/>
    <property type="evidence" value="ECO:0007669"/>
    <property type="project" value="UniProtKB-EC"/>
</dbReference>
<comment type="caution">
    <text evidence="19">The sequence shown here is derived from an EMBL/GenBank/DDBJ whole genome shotgun (WGS) entry which is preliminary data.</text>
</comment>
<dbReference type="EMBL" id="CAFZ01000139">
    <property type="protein sequence ID" value="CCA71905.1"/>
    <property type="molecule type" value="Genomic_DNA"/>
</dbReference>
<dbReference type="PIRSF" id="PIRSF003033">
    <property type="entry name" value="Ku70"/>
    <property type="match status" value="1"/>
</dbReference>
<dbReference type="GO" id="GO:0003684">
    <property type="term" value="F:damaged DNA binding"/>
    <property type="evidence" value="ECO:0007669"/>
    <property type="project" value="InterPro"/>
</dbReference>
<dbReference type="InterPro" id="IPR003034">
    <property type="entry name" value="SAP_dom"/>
</dbReference>
<name>G4TKR2_SERID</name>
<keyword evidence="7" id="KW-0547">Nucleotide-binding</keyword>
<evidence type="ECO:0000256" key="11">
    <source>
        <dbReference type="ARBA" id="ARBA00022840"/>
    </source>
</evidence>
<keyword evidence="12" id="KW-0779">Telomere</keyword>
<proteinExistence type="inferred from homology"/>
<dbReference type="PROSITE" id="PS50800">
    <property type="entry name" value="SAP"/>
    <property type="match status" value="1"/>
</dbReference>
<dbReference type="Pfam" id="PF03731">
    <property type="entry name" value="Ku_N"/>
    <property type="match status" value="1"/>
</dbReference>
<dbReference type="SUPFAM" id="SSF68906">
    <property type="entry name" value="SAP domain"/>
    <property type="match status" value="1"/>
</dbReference>
<evidence type="ECO:0000256" key="9">
    <source>
        <dbReference type="ARBA" id="ARBA00022801"/>
    </source>
</evidence>
<sequence length="679" mass="75718">MTARTEQNWDVIAENDEDELQEDYLSSLKDVVLFAIDCSPSMMAPQRSNRKGDSMEPSETNSHLFATLKAAAELQKKKAMYEPNDLVGIILFNVMDTGDAEEQLKPHVSVFQPVAQVSADTILDLLSILSDVEEGTLSLEKRFRPWGRRVPLGDVFNACNWHLRTQAPKAATKRIFFVTDVDDPHDGNFQLDRIAKQNIADLYSLGVIVEPFFIGTEKKPFDPTKHFTDILSRAADDDEDAIQPMPTVVDGFSRILNEMAIRETPKRSQFSINMTLGAGLVIGVKGYSLVVEQKKSAPRRFLDVNGELKELETKTAYFSEENLEDIGSGASLVYGMSLPSAAIQNEDAGVEDRDIASRDAAMSVNQEFIDRTDAPDGPNGPLIPDERGQVIQKTPIYYTKEDVTKFRTLGMEPGIKILGFKDADTLVFEDNIKHSYFLYPNDTVYKGSTAAFGALMSAMVTKGKIGLALGLFRRNSSPYFYAMVPQEEVLDEDGAQERPPGFHMIPLPFADDIRAAPDAAESSLRASDNLVQAAAAWIKKVRIQKGYVPDAYPNPTLGLFYSQLQAMALREEFDAEQFSDRTAPQLESIFNRAGAKVEQWKEVLEKEPNAETTFLTSSSKRKADVTVNDLEVRTHYENETLSKMTVDMLKSFLRSKGKATSGTKPVLIERVTEYMKENP</sequence>
<evidence type="ECO:0000259" key="18">
    <source>
        <dbReference type="PROSITE" id="PS50800"/>
    </source>
</evidence>
<dbReference type="Pfam" id="PF03730">
    <property type="entry name" value="Ku_C"/>
    <property type="match status" value="1"/>
</dbReference>
<evidence type="ECO:0000256" key="15">
    <source>
        <dbReference type="ARBA" id="ARBA00023204"/>
    </source>
</evidence>
<evidence type="ECO:0000256" key="13">
    <source>
        <dbReference type="ARBA" id="ARBA00023125"/>
    </source>
</evidence>